<dbReference type="Gene3D" id="3.40.50.1240">
    <property type="entry name" value="Phosphoglycerate mutase-like"/>
    <property type="match status" value="1"/>
</dbReference>
<accession>A0A7X9RXH2</accession>
<dbReference type="AlphaFoldDB" id="A0A7X9RXH2"/>
<sequence length="164" mass="19051">MKRLILMRHGKSSWKNPIISDFDRPLNNRGKNDIVKISEILFEKSVKPELIISSPAKRTKVTAEKVAETLSKKLHFEKDFYEAFYDEIIEIIKDFDDHIQDIMLVIHNPAITDLRNHFLPEDYIENIPTSGVVAIEFEEANSWRNLGKGKELFYEYPKKGSDVG</sequence>
<dbReference type="PANTHER" id="PTHR47623:SF1">
    <property type="entry name" value="OS09G0287300 PROTEIN"/>
    <property type="match status" value="1"/>
</dbReference>
<keyword evidence="3" id="KW-1185">Reference proteome</keyword>
<dbReference type="CDD" id="cd07067">
    <property type="entry name" value="HP_PGM_like"/>
    <property type="match status" value="1"/>
</dbReference>
<proteinExistence type="predicted"/>
<evidence type="ECO:0000313" key="3">
    <source>
        <dbReference type="Proteomes" id="UP000576082"/>
    </source>
</evidence>
<comment type="caution">
    <text evidence="2">The sequence shown here is derived from an EMBL/GenBank/DDBJ whole genome shotgun (WGS) entry which is preliminary data.</text>
</comment>
<dbReference type="Proteomes" id="UP000576082">
    <property type="component" value="Unassembled WGS sequence"/>
</dbReference>
<dbReference type="SMART" id="SM00855">
    <property type="entry name" value="PGAM"/>
    <property type="match status" value="1"/>
</dbReference>
<gene>
    <name evidence="2" type="ORF">HHU12_21275</name>
</gene>
<reference evidence="2 3" key="1">
    <citation type="submission" date="2020-04" db="EMBL/GenBank/DDBJ databases">
        <title>Flammeovirga sp. SR4, a novel species isolated from seawater.</title>
        <authorList>
            <person name="Wang X."/>
        </authorList>
    </citation>
    <scope>NUCLEOTIDE SEQUENCE [LARGE SCALE GENOMIC DNA]</scope>
    <source>
        <strain evidence="2 3">ATCC 23126</strain>
    </source>
</reference>
<dbReference type="Pfam" id="PF00300">
    <property type="entry name" value="His_Phos_1"/>
    <property type="match status" value="1"/>
</dbReference>
<dbReference type="RefSeq" id="WP_169658754.1">
    <property type="nucleotide sequence ID" value="NZ_JABANE010000066.1"/>
</dbReference>
<dbReference type="InterPro" id="IPR013078">
    <property type="entry name" value="His_Pase_superF_clade-1"/>
</dbReference>
<feature type="binding site" evidence="1">
    <location>
        <position position="58"/>
    </location>
    <ligand>
        <name>substrate</name>
    </ligand>
</feature>
<evidence type="ECO:0000313" key="2">
    <source>
        <dbReference type="EMBL" id="NME70521.1"/>
    </source>
</evidence>
<protein>
    <submittedName>
        <fullName evidence="2">Histidine phosphatase family protein</fullName>
    </submittedName>
</protein>
<dbReference type="SUPFAM" id="SSF53254">
    <property type="entry name" value="Phosphoglycerate mutase-like"/>
    <property type="match status" value="1"/>
</dbReference>
<evidence type="ECO:0000256" key="1">
    <source>
        <dbReference type="PIRSR" id="PIRSR613078-2"/>
    </source>
</evidence>
<dbReference type="PANTHER" id="PTHR47623">
    <property type="entry name" value="OS09G0287300 PROTEIN"/>
    <property type="match status" value="1"/>
</dbReference>
<name>A0A7X9RXH2_9BACT</name>
<dbReference type="InterPro" id="IPR029033">
    <property type="entry name" value="His_PPase_superfam"/>
</dbReference>
<organism evidence="2 3">
    <name type="scientific">Flammeovirga aprica JL-4</name>
    <dbReference type="NCBI Taxonomy" id="694437"/>
    <lineage>
        <taxon>Bacteria</taxon>
        <taxon>Pseudomonadati</taxon>
        <taxon>Bacteroidota</taxon>
        <taxon>Cytophagia</taxon>
        <taxon>Cytophagales</taxon>
        <taxon>Flammeovirgaceae</taxon>
        <taxon>Flammeovirga</taxon>
    </lineage>
</organism>
<dbReference type="EMBL" id="JABANE010000066">
    <property type="protein sequence ID" value="NME70521.1"/>
    <property type="molecule type" value="Genomic_DNA"/>
</dbReference>